<accession>A0AAC8QF67</accession>
<feature type="compositionally biased region" description="Basic and acidic residues" evidence="1">
    <location>
        <begin position="8"/>
        <end position="25"/>
    </location>
</feature>
<dbReference type="AlphaFoldDB" id="A0AAC8QF67"/>
<evidence type="ECO:0000256" key="1">
    <source>
        <dbReference type="SAM" id="MobiDB-lite"/>
    </source>
</evidence>
<dbReference type="Proteomes" id="UP000035579">
    <property type="component" value="Chromosome"/>
</dbReference>
<protein>
    <submittedName>
        <fullName evidence="2">Uncharacterized protein</fullName>
    </submittedName>
</protein>
<dbReference type="KEGG" id="age:AA314_07940"/>
<dbReference type="EMBL" id="CP011509">
    <property type="protein sequence ID" value="AKJ06314.1"/>
    <property type="molecule type" value="Genomic_DNA"/>
</dbReference>
<sequence>MEIAEEGGESHDEPDTRPHLEERRTGQGSTKAGRWLHGEGPTWLRTSWAAGQTSPARTQARRAKRFECPQRHKAGQSNSPPEREAVRGMALCRIAFVWGSQPLKYGLCYLHLVGRCA</sequence>
<gene>
    <name evidence="2" type="ORF">AA314_07940</name>
</gene>
<feature type="region of interest" description="Disordered" evidence="1">
    <location>
        <begin position="1"/>
        <end position="84"/>
    </location>
</feature>
<evidence type="ECO:0000313" key="2">
    <source>
        <dbReference type="EMBL" id="AKJ06314.1"/>
    </source>
</evidence>
<proteinExistence type="predicted"/>
<reference evidence="2 3" key="1">
    <citation type="submission" date="2015-05" db="EMBL/GenBank/DDBJ databases">
        <title>Genome assembly of Archangium gephyra DSM 2261.</title>
        <authorList>
            <person name="Sharma G."/>
            <person name="Subramanian S."/>
        </authorList>
    </citation>
    <scope>NUCLEOTIDE SEQUENCE [LARGE SCALE GENOMIC DNA]</scope>
    <source>
        <strain evidence="2 3">DSM 2261</strain>
    </source>
</reference>
<organism evidence="2 3">
    <name type="scientific">Archangium gephyra</name>
    <dbReference type="NCBI Taxonomy" id="48"/>
    <lineage>
        <taxon>Bacteria</taxon>
        <taxon>Pseudomonadati</taxon>
        <taxon>Myxococcota</taxon>
        <taxon>Myxococcia</taxon>
        <taxon>Myxococcales</taxon>
        <taxon>Cystobacterineae</taxon>
        <taxon>Archangiaceae</taxon>
        <taxon>Archangium</taxon>
    </lineage>
</organism>
<evidence type="ECO:0000313" key="3">
    <source>
        <dbReference type="Proteomes" id="UP000035579"/>
    </source>
</evidence>
<name>A0AAC8QF67_9BACT</name>